<keyword evidence="4" id="KW-1185">Reference proteome</keyword>
<protein>
    <submittedName>
        <fullName evidence="3">Uncharacterized protein</fullName>
    </submittedName>
</protein>
<dbReference type="VEuPathDB" id="FungiDB:ASPZODRAFT_13557"/>
<feature type="compositionally biased region" description="Polar residues" evidence="1">
    <location>
        <begin position="267"/>
        <end position="277"/>
    </location>
</feature>
<feature type="region of interest" description="Disordered" evidence="1">
    <location>
        <begin position="401"/>
        <end position="460"/>
    </location>
</feature>
<keyword evidence="2" id="KW-0472">Membrane</keyword>
<feature type="region of interest" description="Disordered" evidence="1">
    <location>
        <begin position="157"/>
        <end position="217"/>
    </location>
</feature>
<name>A0A1L9SNW9_9EURO</name>
<feature type="compositionally biased region" description="Polar residues" evidence="1">
    <location>
        <begin position="189"/>
        <end position="200"/>
    </location>
</feature>
<feature type="compositionally biased region" description="Polar residues" evidence="1">
    <location>
        <begin position="405"/>
        <end position="419"/>
    </location>
</feature>
<feature type="transmembrane region" description="Helical" evidence="2">
    <location>
        <begin position="85"/>
        <end position="105"/>
    </location>
</feature>
<dbReference type="EMBL" id="KV878338">
    <property type="protein sequence ID" value="OJJ48816.1"/>
    <property type="molecule type" value="Genomic_DNA"/>
</dbReference>
<dbReference type="AlphaFoldDB" id="A0A1L9SNW9"/>
<dbReference type="Proteomes" id="UP000184188">
    <property type="component" value="Unassembled WGS sequence"/>
</dbReference>
<evidence type="ECO:0000313" key="4">
    <source>
        <dbReference type="Proteomes" id="UP000184188"/>
    </source>
</evidence>
<dbReference type="GeneID" id="34610301"/>
<accession>A0A1L9SNW9</accession>
<keyword evidence="2" id="KW-1133">Transmembrane helix</keyword>
<keyword evidence="2" id="KW-0812">Transmembrane</keyword>
<organism evidence="3 4">
    <name type="scientific">Penicilliopsis zonata CBS 506.65</name>
    <dbReference type="NCBI Taxonomy" id="1073090"/>
    <lineage>
        <taxon>Eukaryota</taxon>
        <taxon>Fungi</taxon>
        <taxon>Dikarya</taxon>
        <taxon>Ascomycota</taxon>
        <taxon>Pezizomycotina</taxon>
        <taxon>Eurotiomycetes</taxon>
        <taxon>Eurotiomycetidae</taxon>
        <taxon>Eurotiales</taxon>
        <taxon>Aspergillaceae</taxon>
        <taxon>Penicilliopsis</taxon>
    </lineage>
</organism>
<evidence type="ECO:0000256" key="2">
    <source>
        <dbReference type="SAM" id="Phobius"/>
    </source>
</evidence>
<feature type="region of interest" description="Disordered" evidence="1">
    <location>
        <begin position="230"/>
        <end position="306"/>
    </location>
</feature>
<feature type="compositionally biased region" description="Basic and acidic residues" evidence="1">
    <location>
        <begin position="420"/>
        <end position="442"/>
    </location>
</feature>
<reference evidence="4" key="1">
    <citation type="journal article" date="2017" name="Genome Biol.">
        <title>Comparative genomics reveals high biological diversity and specific adaptations in the industrially and medically important fungal genus Aspergillus.</title>
        <authorList>
            <person name="de Vries R.P."/>
            <person name="Riley R."/>
            <person name="Wiebenga A."/>
            <person name="Aguilar-Osorio G."/>
            <person name="Amillis S."/>
            <person name="Uchima C.A."/>
            <person name="Anderluh G."/>
            <person name="Asadollahi M."/>
            <person name="Askin M."/>
            <person name="Barry K."/>
            <person name="Battaglia E."/>
            <person name="Bayram O."/>
            <person name="Benocci T."/>
            <person name="Braus-Stromeyer S.A."/>
            <person name="Caldana C."/>
            <person name="Canovas D."/>
            <person name="Cerqueira G.C."/>
            <person name="Chen F."/>
            <person name="Chen W."/>
            <person name="Choi C."/>
            <person name="Clum A."/>
            <person name="Dos Santos R.A."/>
            <person name="Damasio A.R."/>
            <person name="Diallinas G."/>
            <person name="Emri T."/>
            <person name="Fekete E."/>
            <person name="Flipphi M."/>
            <person name="Freyberg S."/>
            <person name="Gallo A."/>
            <person name="Gournas C."/>
            <person name="Habgood R."/>
            <person name="Hainaut M."/>
            <person name="Harispe M.L."/>
            <person name="Henrissat B."/>
            <person name="Hilden K.S."/>
            <person name="Hope R."/>
            <person name="Hossain A."/>
            <person name="Karabika E."/>
            <person name="Karaffa L."/>
            <person name="Karanyi Z."/>
            <person name="Krasevec N."/>
            <person name="Kuo A."/>
            <person name="Kusch H."/>
            <person name="LaButti K."/>
            <person name="Lagendijk E.L."/>
            <person name="Lapidus A."/>
            <person name="Levasseur A."/>
            <person name="Lindquist E."/>
            <person name="Lipzen A."/>
            <person name="Logrieco A.F."/>
            <person name="MacCabe A."/>
            <person name="Maekelae M.R."/>
            <person name="Malavazi I."/>
            <person name="Melin P."/>
            <person name="Meyer V."/>
            <person name="Mielnichuk N."/>
            <person name="Miskei M."/>
            <person name="Molnar A.P."/>
            <person name="Mule G."/>
            <person name="Ngan C.Y."/>
            <person name="Orejas M."/>
            <person name="Orosz E."/>
            <person name="Ouedraogo J.P."/>
            <person name="Overkamp K.M."/>
            <person name="Park H.-S."/>
            <person name="Perrone G."/>
            <person name="Piumi F."/>
            <person name="Punt P.J."/>
            <person name="Ram A.F."/>
            <person name="Ramon A."/>
            <person name="Rauscher S."/>
            <person name="Record E."/>
            <person name="Riano-Pachon D.M."/>
            <person name="Robert V."/>
            <person name="Roehrig J."/>
            <person name="Ruller R."/>
            <person name="Salamov A."/>
            <person name="Salih N.S."/>
            <person name="Samson R.A."/>
            <person name="Sandor E."/>
            <person name="Sanguinetti M."/>
            <person name="Schuetze T."/>
            <person name="Sepcic K."/>
            <person name="Shelest E."/>
            <person name="Sherlock G."/>
            <person name="Sophianopoulou V."/>
            <person name="Squina F.M."/>
            <person name="Sun H."/>
            <person name="Susca A."/>
            <person name="Todd R.B."/>
            <person name="Tsang A."/>
            <person name="Unkles S.E."/>
            <person name="van de Wiele N."/>
            <person name="van Rossen-Uffink D."/>
            <person name="Oliveira J.V."/>
            <person name="Vesth T.C."/>
            <person name="Visser J."/>
            <person name="Yu J.-H."/>
            <person name="Zhou M."/>
            <person name="Andersen M.R."/>
            <person name="Archer D.B."/>
            <person name="Baker S.E."/>
            <person name="Benoit I."/>
            <person name="Brakhage A.A."/>
            <person name="Braus G.H."/>
            <person name="Fischer R."/>
            <person name="Frisvad J.C."/>
            <person name="Goldman G.H."/>
            <person name="Houbraken J."/>
            <person name="Oakley B."/>
            <person name="Pocsi I."/>
            <person name="Scazzocchio C."/>
            <person name="Seiboth B."/>
            <person name="vanKuyk P.A."/>
            <person name="Wortman J."/>
            <person name="Dyer P.S."/>
            <person name="Grigoriev I.V."/>
        </authorList>
    </citation>
    <scope>NUCLEOTIDE SEQUENCE [LARGE SCALE GENOMIC DNA]</scope>
    <source>
        <strain evidence="4">CBS 506.65</strain>
    </source>
</reference>
<evidence type="ECO:0000313" key="3">
    <source>
        <dbReference type="EMBL" id="OJJ48816.1"/>
    </source>
</evidence>
<proteinExistence type="predicted"/>
<feature type="transmembrane region" description="Helical" evidence="2">
    <location>
        <begin position="42"/>
        <end position="65"/>
    </location>
</feature>
<evidence type="ECO:0000256" key="1">
    <source>
        <dbReference type="SAM" id="MobiDB-lite"/>
    </source>
</evidence>
<gene>
    <name evidence="3" type="ORF">ASPZODRAFT_13557</name>
</gene>
<dbReference type="STRING" id="1073090.A0A1L9SNW9"/>
<dbReference type="RefSeq" id="XP_022583326.1">
    <property type="nucleotide sequence ID" value="XM_022723836.1"/>
</dbReference>
<feature type="compositionally biased region" description="Polar residues" evidence="1">
    <location>
        <begin position="208"/>
        <end position="217"/>
    </location>
</feature>
<sequence>MSLSPNLLYYLGTAAAVFSSVSLVLSAICSSSNQCSSSSTRLIDSAAIALSALGCIVLLALILIFLGDRFKKSDPPQRRAWKTNVYYLGTAYLLFVAALANGTMARDLTTASAAEASPGPNPLSMARNVAWSVSVFFQGLFCGALVPSLEEPRHYSDDWPRPFSPEGELGSHNSDLRRKPSSSLPSSSTYESQRYSMSNSPKDRLTPVDSNLSRSGSRFSKRYSGLTLFRRDSKRSSIESQPTQESPPLESPPVTHAPESELAATPAATSTEVTPASTDGPGPTLVSEPSVDDPAPSLLDRPRPLVLEDRGLGRRLHRSASQIKRSLDTLISPALPSPTITVSSEPDSPRTLRAVPAFIPDERNIHPLFRSGSPTPPTALPGTVVTAAPTAGQTVTVKSARKMRSNTSLRANATRSRTSLLERSETVSERGERRSRLNDTTRTHHHHHNNNPNHDNNNGLFPGIVLAADVRRSLLRYEKRYNLDESPEES</sequence>
<dbReference type="OrthoDB" id="4188781at2759"/>